<dbReference type="EMBL" id="CABVLZ010000003">
    <property type="protein sequence ID" value="VVU95128.1"/>
    <property type="molecule type" value="Genomic_DNA"/>
</dbReference>
<evidence type="ECO:0000313" key="1">
    <source>
        <dbReference type="EMBL" id="VVU95128.1"/>
    </source>
</evidence>
<gene>
    <name evidence="1" type="ORF">CPAV1605_853</name>
</gene>
<organism evidence="1">
    <name type="scientific">seawater metagenome</name>
    <dbReference type="NCBI Taxonomy" id="1561972"/>
    <lineage>
        <taxon>unclassified sequences</taxon>
        <taxon>metagenomes</taxon>
        <taxon>ecological metagenomes</taxon>
    </lineage>
</organism>
<accession>A0A5E8CID5</accession>
<sequence>MRIIKKNNIHDEYGALINEADLDLWISENVIEAATKLTLLGHPEAGTNSNILSQGIILTLLRFINRNYNLLTPHAYRLGMRMLYNQISKVDGFKDSVLIKKIKKKIDKYNSLPKIMGRGRSMINDEIVTYITNKLMKHDNQIKEFQEQYNPNIENYEETKNIIKVLSPKLGSMLKFDYDEFLDIRSEQVHYWVSGNSRKTKNEICDGLNKLRDIMIEKNLNTCLVLKSRILKKKNKAEKYLKAEKKADAEKAAKKAAAKKASAKKVAAEKAAAEKTAALKATAEKKADSEKAAADKKAAAEKVATAEKLALFTKVSKQSKKLVQNFFKNKGGG</sequence>
<protein>
    <submittedName>
        <fullName evidence="1">Uncharacterized protein</fullName>
    </submittedName>
</protein>
<dbReference type="AlphaFoldDB" id="A0A5E8CID5"/>
<name>A0A5E8CID5_9ZZZZ</name>
<reference evidence="1" key="1">
    <citation type="submission" date="2019-09" db="EMBL/GenBank/DDBJ databases">
        <authorList>
            <person name="Needham M D."/>
        </authorList>
    </citation>
    <scope>NUCLEOTIDE SEQUENCE</scope>
</reference>
<proteinExistence type="predicted"/>